<name>A0A1X7JIH5_9BACT</name>
<dbReference type="Gene3D" id="3.40.50.2300">
    <property type="match status" value="1"/>
</dbReference>
<dbReference type="SUPFAM" id="SSF52172">
    <property type="entry name" value="CheY-like"/>
    <property type="match status" value="1"/>
</dbReference>
<dbReference type="Proteomes" id="UP000193804">
    <property type="component" value="Unassembled WGS sequence"/>
</dbReference>
<accession>A0A1X7JIH5</accession>
<keyword evidence="2" id="KW-1185">Reference proteome</keyword>
<dbReference type="STRING" id="1028.SAMN05661096_01620"/>
<dbReference type="OrthoDB" id="978776at2"/>
<evidence type="ECO:0000313" key="1">
    <source>
        <dbReference type="EMBL" id="SMG27536.1"/>
    </source>
</evidence>
<evidence type="ECO:0000313" key="2">
    <source>
        <dbReference type="Proteomes" id="UP000193804"/>
    </source>
</evidence>
<protein>
    <recommendedName>
        <fullName evidence="3">Response regulatory domain-containing protein</fullName>
    </recommendedName>
</protein>
<evidence type="ECO:0008006" key="3">
    <source>
        <dbReference type="Google" id="ProtNLM"/>
    </source>
</evidence>
<dbReference type="InterPro" id="IPR011006">
    <property type="entry name" value="CheY-like_superfamily"/>
</dbReference>
<gene>
    <name evidence="1" type="ORF">SAMN05661096_01620</name>
</gene>
<dbReference type="AlphaFoldDB" id="A0A1X7JIH5"/>
<proteinExistence type="predicted"/>
<dbReference type="RefSeq" id="WP_085516558.1">
    <property type="nucleotide sequence ID" value="NZ_FXAW01000003.1"/>
</dbReference>
<dbReference type="EMBL" id="FXAW01000003">
    <property type="protein sequence ID" value="SMG27536.1"/>
    <property type="molecule type" value="Genomic_DNA"/>
</dbReference>
<organism evidence="1 2">
    <name type="scientific">Marivirga sericea</name>
    <dbReference type="NCBI Taxonomy" id="1028"/>
    <lineage>
        <taxon>Bacteria</taxon>
        <taxon>Pseudomonadati</taxon>
        <taxon>Bacteroidota</taxon>
        <taxon>Cytophagia</taxon>
        <taxon>Cytophagales</taxon>
        <taxon>Marivirgaceae</taxon>
        <taxon>Marivirga</taxon>
    </lineage>
</organism>
<reference evidence="2" key="1">
    <citation type="submission" date="2017-04" db="EMBL/GenBank/DDBJ databases">
        <authorList>
            <person name="Varghese N."/>
            <person name="Submissions S."/>
        </authorList>
    </citation>
    <scope>NUCLEOTIDE SEQUENCE [LARGE SCALE GENOMIC DNA]</scope>
    <source>
        <strain evidence="2">DSM 4125</strain>
    </source>
</reference>
<sequence length="159" mass="18195">MRGLSISKLDEEVSGNEELNVLLVGNNPLELSIIYEKLFDLKDKINRIETAFSHADMLNKIHLIHPNCILLDDSMGKSPLKAIVKTVNSLSKEAIAITLLKSQNRQEVTSGVDEYLMKDSIESSKIYKALKNALKFKKTQQFFKIKYYSGKRNFKRIFI</sequence>